<protein>
    <recommendedName>
        <fullName evidence="3">C2H2-type domain-containing protein</fullName>
    </recommendedName>
</protein>
<feature type="region of interest" description="Disordered" evidence="2">
    <location>
        <begin position="187"/>
        <end position="260"/>
    </location>
</feature>
<evidence type="ECO:0000256" key="1">
    <source>
        <dbReference type="PROSITE-ProRule" id="PRU00042"/>
    </source>
</evidence>
<dbReference type="PROSITE" id="PS00028">
    <property type="entry name" value="ZINC_FINGER_C2H2_1"/>
    <property type="match status" value="1"/>
</dbReference>
<feature type="compositionally biased region" description="Low complexity" evidence="2">
    <location>
        <begin position="203"/>
        <end position="222"/>
    </location>
</feature>
<keyword evidence="5" id="KW-1185">Reference proteome</keyword>
<organism evidence="4 5">
    <name type="scientific">Bugula neritina</name>
    <name type="common">Brown bryozoan</name>
    <name type="synonym">Sertularia neritina</name>
    <dbReference type="NCBI Taxonomy" id="10212"/>
    <lineage>
        <taxon>Eukaryota</taxon>
        <taxon>Metazoa</taxon>
        <taxon>Spiralia</taxon>
        <taxon>Lophotrochozoa</taxon>
        <taxon>Bryozoa</taxon>
        <taxon>Gymnolaemata</taxon>
        <taxon>Cheilostomatida</taxon>
        <taxon>Flustrina</taxon>
        <taxon>Buguloidea</taxon>
        <taxon>Bugulidae</taxon>
        <taxon>Bugula</taxon>
    </lineage>
</organism>
<dbReference type="PROSITE" id="PS50157">
    <property type="entry name" value="ZINC_FINGER_C2H2_2"/>
    <property type="match status" value="1"/>
</dbReference>
<evidence type="ECO:0000313" key="4">
    <source>
        <dbReference type="EMBL" id="KAF6037488.1"/>
    </source>
</evidence>
<evidence type="ECO:0000313" key="5">
    <source>
        <dbReference type="Proteomes" id="UP000593567"/>
    </source>
</evidence>
<reference evidence="4" key="1">
    <citation type="submission" date="2020-06" db="EMBL/GenBank/DDBJ databases">
        <title>Draft genome of Bugula neritina, a colonial animal packing powerful symbionts and potential medicines.</title>
        <authorList>
            <person name="Rayko M."/>
        </authorList>
    </citation>
    <scope>NUCLEOTIDE SEQUENCE [LARGE SCALE GENOMIC DNA]</scope>
    <source>
        <strain evidence="4">Kwan_BN1</strain>
    </source>
</reference>
<dbReference type="Proteomes" id="UP000593567">
    <property type="component" value="Unassembled WGS sequence"/>
</dbReference>
<dbReference type="InterPro" id="IPR013087">
    <property type="entry name" value="Znf_C2H2_type"/>
</dbReference>
<evidence type="ECO:0000259" key="3">
    <source>
        <dbReference type="PROSITE" id="PS50157"/>
    </source>
</evidence>
<keyword evidence="1" id="KW-0862">Zinc</keyword>
<keyword evidence="1" id="KW-0863">Zinc-finger</keyword>
<dbReference type="EMBL" id="VXIV02000561">
    <property type="protein sequence ID" value="KAF6037488.1"/>
    <property type="molecule type" value="Genomic_DNA"/>
</dbReference>
<keyword evidence="1" id="KW-0479">Metal-binding</keyword>
<dbReference type="GO" id="GO:0008270">
    <property type="term" value="F:zinc ion binding"/>
    <property type="evidence" value="ECO:0007669"/>
    <property type="project" value="UniProtKB-KW"/>
</dbReference>
<proteinExistence type="predicted"/>
<evidence type="ECO:0000256" key="2">
    <source>
        <dbReference type="SAM" id="MobiDB-lite"/>
    </source>
</evidence>
<name>A0A7J7KIR0_BUGNE</name>
<feature type="compositionally biased region" description="Polar residues" evidence="2">
    <location>
        <begin position="239"/>
        <end position="253"/>
    </location>
</feature>
<feature type="domain" description="C2H2-type" evidence="3">
    <location>
        <begin position="103"/>
        <end position="125"/>
    </location>
</feature>
<comment type="caution">
    <text evidence="4">The sequence shown here is derived from an EMBL/GenBank/DDBJ whole genome shotgun (WGS) entry which is preliminary data.</text>
</comment>
<accession>A0A7J7KIR0</accession>
<dbReference type="AlphaFoldDB" id="A0A7J7KIR0"/>
<gene>
    <name evidence="4" type="ORF">EB796_004208</name>
</gene>
<sequence>MNKVKTEPVPYDICDERVKTTLESIDVYNEEVELPNDVKVEYFALEEEEADNSNSVASFDGQEKGVQCKDSLELRSVLFARPYWTSRRTRTLIQAICGPNTNTLCAECKKTFTTHKRLRVHVRQHFTNTFCSCGVFSFQRDYILRHQRRSNCYSGGVFEVDRECFLEFRDLLLPHVTDQKQRKLILQGFPKTRPSVESGRDQSVPSPSSPSLSSLSTSSSLPRPRAIEPCTSKEPVPQAQHSISCSPSTSQLGCSEATDHKPTDSLDYDIEVKVSSLEKRLCRLSQDILHTNFELLRLNRLLRKRRAAAPESVPACS</sequence>